<evidence type="ECO:0000313" key="1">
    <source>
        <dbReference type="EMBL" id="CDL65422.1"/>
    </source>
</evidence>
<name>A0A0A8KWR6_9ZZZZ</name>
<dbReference type="AlphaFoldDB" id="A0A0A8KWR6"/>
<keyword evidence="1" id="KW-0614">Plasmid</keyword>
<dbReference type="EMBL" id="HG796240">
    <property type="protein sequence ID" value="CDL65422.1"/>
    <property type="molecule type" value="Genomic_DNA"/>
</dbReference>
<gene>
    <name evidence="1" type="ORF">WWTP_pFosmid_7D_0004</name>
</gene>
<accession>A0A0A8KWR6</accession>
<organism evidence="1">
    <name type="scientific">wastewater metagenome</name>
    <dbReference type="NCBI Taxonomy" id="527639"/>
    <lineage>
        <taxon>unclassified sequences</taxon>
        <taxon>metagenomes</taxon>
        <taxon>ecological metagenomes</taxon>
    </lineage>
</organism>
<proteinExistence type="predicted"/>
<reference evidence="1" key="1">
    <citation type="journal article" date="2015" name="Res. Microbiol.">
        <title>New FeFe-hydrogenase genes identified in a metagenomic fosmid library from a municipal wastewater treatment plant as revealed by high-throughput sequencing.</title>
        <authorList>
            <person name="Tomazetto G."/>
            <person name="Wibberg D."/>
            <person name="Schluter A."/>
            <person name="Oliveira V.M."/>
        </authorList>
    </citation>
    <scope>NUCLEOTIDE SEQUENCE</scope>
    <source>
        <plasmid evidence="1">fosmid 7D</plasmid>
    </source>
</reference>
<protein>
    <submittedName>
        <fullName evidence="1">Uncharacterized protein</fullName>
    </submittedName>
</protein>
<geneLocation type="plasmid" evidence="1">
    <name>fosmid 7D</name>
</geneLocation>
<sequence length="104" mass="11495">MFVVYRRLKKRGRDAASGRAARLQALYLLLRTHAFTHSIHGLFEGGAHGQFHKSGVSDLADKGKNLCTGAGRSSETCEVFAATHHDDRYIAPGLHVIDRRRPAI</sequence>